<dbReference type="RefSeq" id="WP_105332903.1">
    <property type="nucleotide sequence ID" value="NZ_PUHY01000015.1"/>
</dbReference>
<dbReference type="OrthoDB" id="9806350at2"/>
<accession>A0A2S8FC39</accession>
<comment type="caution">
    <text evidence="2">The sequence shown here is derived from an EMBL/GenBank/DDBJ whole genome shotgun (WGS) entry which is preliminary data.</text>
</comment>
<dbReference type="Pfam" id="PF14588">
    <property type="entry name" value="YjgF_endoribonc"/>
    <property type="match status" value="1"/>
</dbReference>
<feature type="domain" description="Endoribonuclease L-PSP/chorismate mutase-like" evidence="1">
    <location>
        <begin position="38"/>
        <end position="146"/>
    </location>
</feature>
<dbReference type="InterPro" id="IPR035959">
    <property type="entry name" value="RutC-like_sf"/>
</dbReference>
<dbReference type="Proteomes" id="UP000238322">
    <property type="component" value="Unassembled WGS sequence"/>
</dbReference>
<gene>
    <name evidence="2" type="ORF">C5Y83_27070</name>
</gene>
<dbReference type="InterPro" id="IPR013813">
    <property type="entry name" value="Endoribo_LPSP/chorism_mut-like"/>
</dbReference>
<dbReference type="AlphaFoldDB" id="A0A2S8FC39"/>
<proteinExistence type="predicted"/>
<protein>
    <submittedName>
        <fullName evidence="2">RidA family protein</fullName>
    </submittedName>
</protein>
<dbReference type="CDD" id="cd02199">
    <property type="entry name" value="YjgF_YER057c_UK114_like_1"/>
    <property type="match status" value="1"/>
</dbReference>
<name>A0A2S8FC39_9BACT</name>
<evidence type="ECO:0000313" key="3">
    <source>
        <dbReference type="Proteomes" id="UP000238322"/>
    </source>
</evidence>
<dbReference type="SUPFAM" id="SSF55298">
    <property type="entry name" value="YjgF-like"/>
    <property type="match status" value="1"/>
</dbReference>
<dbReference type="PANTHER" id="PTHR43760:SF1">
    <property type="entry name" value="ENDORIBONUCLEASE L-PSP_CHORISMATE MUTASE-LIKE DOMAIN-CONTAINING PROTEIN"/>
    <property type="match status" value="1"/>
</dbReference>
<dbReference type="EMBL" id="PUHY01000015">
    <property type="protein sequence ID" value="PQO29709.1"/>
    <property type="molecule type" value="Genomic_DNA"/>
</dbReference>
<evidence type="ECO:0000313" key="2">
    <source>
        <dbReference type="EMBL" id="PQO29709.1"/>
    </source>
</evidence>
<organism evidence="2 3">
    <name type="scientific">Blastopirellula marina</name>
    <dbReference type="NCBI Taxonomy" id="124"/>
    <lineage>
        <taxon>Bacteria</taxon>
        <taxon>Pseudomonadati</taxon>
        <taxon>Planctomycetota</taxon>
        <taxon>Planctomycetia</taxon>
        <taxon>Pirellulales</taxon>
        <taxon>Pirellulaceae</taxon>
        <taxon>Blastopirellula</taxon>
    </lineage>
</organism>
<evidence type="ECO:0000259" key="1">
    <source>
        <dbReference type="Pfam" id="PF14588"/>
    </source>
</evidence>
<dbReference type="Gene3D" id="3.30.1330.40">
    <property type="entry name" value="RutC-like"/>
    <property type="match status" value="1"/>
</dbReference>
<reference evidence="2 3" key="1">
    <citation type="submission" date="2018-02" db="EMBL/GenBank/DDBJ databases">
        <title>Comparative genomes isolates from brazilian mangrove.</title>
        <authorList>
            <person name="Araujo J.E."/>
            <person name="Taketani R.G."/>
            <person name="Silva M.C.P."/>
            <person name="Loureco M.V."/>
            <person name="Andreote F.D."/>
        </authorList>
    </citation>
    <scope>NUCLEOTIDE SEQUENCE [LARGE SCALE GENOMIC DNA]</scope>
    <source>
        <strain evidence="2 3">Hex-1 MGV</strain>
    </source>
</reference>
<dbReference type="PANTHER" id="PTHR43760">
    <property type="entry name" value="ENDORIBONUCLEASE-RELATED"/>
    <property type="match status" value="1"/>
</dbReference>
<sequence length="157" mass="16852">MCNLGERESVLEKLGFPVDRTTPEGSLVDAVMEDNGILYASGQVPFDGDQLKFVGKVPSEVSSDEAKQAAALCAANVLRAVRSHAGSLDKIERVIRITGYVNSDLDFTEQHLIINGASELVREVFGDAGKHARTALGMAQLPLGASVEVEMILRLRA</sequence>